<dbReference type="InParanoid" id="A0A165EQT8"/>
<dbReference type="AlphaFoldDB" id="A0A165EQT8"/>
<evidence type="ECO:0008006" key="3">
    <source>
        <dbReference type="Google" id="ProtNLM"/>
    </source>
</evidence>
<keyword evidence="2" id="KW-1185">Reference proteome</keyword>
<name>A0A165EQT8_9BASI</name>
<dbReference type="SUPFAM" id="SSF56112">
    <property type="entry name" value="Protein kinase-like (PK-like)"/>
    <property type="match status" value="1"/>
</dbReference>
<organism evidence="1 2">
    <name type="scientific">Calocera cornea HHB12733</name>
    <dbReference type="NCBI Taxonomy" id="1353952"/>
    <lineage>
        <taxon>Eukaryota</taxon>
        <taxon>Fungi</taxon>
        <taxon>Dikarya</taxon>
        <taxon>Basidiomycota</taxon>
        <taxon>Agaricomycotina</taxon>
        <taxon>Dacrymycetes</taxon>
        <taxon>Dacrymycetales</taxon>
        <taxon>Dacrymycetaceae</taxon>
        <taxon>Calocera</taxon>
    </lineage>
</organism>
<reference evidence="1 2" key="1">
    <citation type="journal article" date="2016" name="Mol. Biol. Evol.">
        <title>Comparative Genomics of Early-Diverging Mushroom-Forming Fungi Provides Insights into the Origins of Lignocellulose Decay Capabilities.</title>
        <authorList>
            <person name="Nagy L.G."/>
            <person name="Riley R."/>
            <person name="Tritt A."/>
            <person name="Adam C."/>
            <person name="Daum C."/>
            <person name="Floudas D."/>
            <person name="Sun H."/>
            <person name="Yadav J.S."/>
            <person name="Pangilinan J."/>
            <person name="Larsson K.H."/>
            <person name="Matsuura K."/>
            <person name="Barry K."/>
            <person name="Labutti K."/>
            <person name="Kuo R."/>
            <person name="Ohm R.A."/>
            <person name="Bhattacharya S.S."/>
            <person name="Shirouzu T."/>
            <person name="Yoshinaga Y."/>
            <person name="Martin F.M."/>
            <person name="Grigoriev I.V."/>
            <person name="Hibbett D.S."/>
        </authorList>
    </citation>
    <scope>NUCLEOTIDE SEQUENCE [LARGE SCALE GENOMIC DNA]</scope>
    <source>
        <strain evidence="1 2">HHB12733</strain>
    </source>
</reference>
<evidence type="ECO:0000313" key="2">
    <source>
        <dbReference type="Proteomes" id="UP000076842"/>
    </source>
</evidence>
<dbReference type="EMBL" id="KV423996">
    <property type="protein sequence ID" value="KZT55348.1"/>
    <property type="molecule type" value="Genomic_DNA"/>
</dbReference>
<dbReference type="Gene3D" id="1.10.510.10">
    <property type="entry name" value="Transferase(Phosphotransferase) domain 1"/>
    <property type="match status" value="1"/>
</dbReference>
<accession>A0A165EQT8</accession>
<gene>
    <name evidence="1" type="ORF">CALCODRAFT_354028</name>
</gene>
<sequence length="138" mass="15616">MCFPRNATTYNDRIQAYDLGKTCIGGSYVPVYRVELKDGGLVASKSLFHKTGATAYRMSLREACKCFNVQHPNIVPFLGIDILDYPFTRWGGYHISLVSAWMEEGNIIQYLQHAANSDRLAMHLNFCTLVLRPSYMVA</sequence>
<proteinExistence type="predicted"/>
<dbReference type="Proteomes" id="UP000076842">
    <property type="component" value="Unassembled WGS sequence"/>
</dbReference>
<evidence type="ECO:0000313" key="1">
    <source>
        <dbReference type="EMBL" id="KZT55348.1"/>
    </source>
</evidence>
<protein>
    <recommendedName>
        <fullName evidence="3">Protein kinase domain-containing protein</fullName>
    </recommendedName>
</protein>
<dbReference type="InterPro" id="IPR011009">
    <property type="entry name" value="Kinase-like_dom_sf"/>
</dbReference>
<dbReference type="OrthoDB" id="1924919at2759"/>